<proteinExistence type="inferred from homology"/>
<keyword evidence="8 10" id="KW-0411">Iron-sulfur</keyword>
<dbReference type="PANTHER" id="PTHR13932:SF5">
    <property type="entry name" value="RADICAL S-ADENOSYL METHIONINE DOMAIN-CONTAINING PROTEIN 1, MITOCHONDRIAL"/>
    <property type="match status" value="1"/>
</dbReference>
<dbReference type="OrthoDB" id="9808022at2"/>
<dbReference type="Pfam" id="PF04055">
    <property type="entry name" value="Radical_SAM"/>
    <property type="match status" value="1"/>
</dbReference>
<evidence type="ECO:0000256" key="6">
    <source>
        <dbReference type="ARBA" id="ARBA00022723"/>
    </source>
</evidence>
<dbReference type="GO" id="GO:0046872">
    <property type="term" value="F:metal ion binding"/>
    <property type="evidence" value="ECO:0007669"/>
    <property type="project" value="UniProtKB-UniRule"/>
</dbReference>
<dbReference type="InterPro" id="IPR004559">
    <property type="entry name" value="HemW-like"/>
</dbReference>
<dbReference type="EMBL" id="LR217692">
    <property type="protein sequence ID" value="VFP77943.1"/>
    <property type="molecule type" value="Genomic_DNA"/>
</dbReference>
<dbReference type="Gene3D" id="3.20.20.70">
    <property type="entry name" value="Aldolase class I"/>
    <property type="match status" value="1"/>
</dbReference>
<dbReference type="PANTHER" id="PTHR13932">
    <property type="entry name" value="COPROPORPHYRINIGEN III OXIDASE"/>
    <property type="match status" value="1"/>
</dbReference>
<protein>
    <recommendedName>
        <fullName evidence="3 10">Heme chaperone HemW</fullName>
    </recommendedName>
</protein>
<dbReference type="AlphaFoldDB" id="A0A451CY54"/>
<accession>A0A451CY54</accession>
<evidence type="ECO:0000256" key="8">
    <source>
        <dbReference type="ARBA" id="ARBA00023014"/>
    </source>
</evidence>
<dbReference type="SFLD" id="SFLDG01065">
    <property type="entry name" value="anaerobic_coproporphyrinogen-I"/>
    <property type="match status" value="1"/>
</dbReference>
<dbReference type="SUPFAM" id="SSF102114">
    <property type="entry name" value="Radical SAM enzymes"/>
    <property type="match status" value="1"/>
</dbReference>
<evidence type="ECO:0000256" key="9">
    <source>
        <dbReference type="ARBA" id="ARBA00023186"/>
    </source>
</evidence>
<organism evidence="12 13">
    <name type="scientific">Buchnera aphidicola</name>
    <name type="common">Cinara cf. splendens/pseudotsugae 3390</name>
    <dbReference type="NCBI Taxonomy" id="2518980"/>
    <lineage>
        <taxon>Bacteria</taxon>
        <taxon>Pseudomonadati</taxon>
        <taxon>Pseudomonadota</taxon>
        <taxon>Gammaproteobacteria</taxon>
        <taxon>Enterobacterales</taxon>
        <taxon>Erwiniaceae</taxon>
        <taxon>Buchnera</taxon>
    </lineage>
</organism>
<evidence type="ECO:0000256" key="10">
    <source>
        <dbReference type="RuleBase" id="RU364116"/>
    </source>
</evidence>
<dbReference type="InterPro" id="IPR007197">
    <property type="entry name" value="rSAM"/>
</dbReference>
<evidence type="ECO:0000256" key="5">
    <source>
        <dbReference type="ARBA" id="ARBA00022691"/>
    </source>
</evidence>
<dbReference type="SFLD" id="SFLDF00288">
    <property type="entry name" value="HemN-like__clustered_with_nucl"/>
    <property type="match status" value="1"/>
</dbReference>
<evidence type="ECO:0000256" key="7">
    <source>
        <dbReference type="ARBA" id="ARBA00023004"/>
    </source>
</evidence>
<comment type="similarity">
    <text evidence="2">Belongs to the anaerobic coproporphyrinogen-III oxidase family. HemW subfamily.</text>
</comment>
<dbReference type="InterPro" id="IPR006638">
    <property type="entry name" value="Elp3/MiaA/NifB-like_rSAM"/>
</dbReference>
<dbReference type="GO" id="GO:0051539">
    <property type="term" value="F:4 iron, 4 sulfur cluster binding"/>
    <property type="evidence" value="ECO:0007669"/>
    <property type="project" value="UniProtKB-UniRule"/>
</dbReference>
<feature type="domain" description="Radical SAM core" evidence="11">
    <location>
        <begin position="6"/>
        <end position="242"/>
    </location>
</feature>
<reference evidence="12 13" key="1">
    <citation type="submission" date="2019-02" db="EMBL/GenBank/DDBJ databases">
        <authorList>
            <person name="Manzano-Marin A."/>
            <person name="Manzano-Marin A."/>
        </authorList>
    </citation>
    <scope>NUCLEOTIDE SEQUENCE [LARGE SCALE GENOMIC DNA]</scope>
    <source>
        <strain evidence="12 13">BuCisplendens/pseudotsugae</strain>
    </source>
</reference>
<evidence type="ECO:0000256" key="2">
    <source>
        <dbReference type="ARBA" id="ARBA00006100"/>
    </source>
</evidence>
<evidence type="ECO:0000256" key="1">
    <source>
        <dbReference type="ARBA" id="ARBA00001966"/>
    </source>
</evidence>
<keyword evidence="5 10" id="KW-0949">S-adenosyl-L-methionine</keyword>
<keyword evidence="12" id="KW-0560">Oxidoreductase</keyword>
<evidence type="ECO:0000313" key="13">
    <source>
        <dbReference type="Proteomes" id="UP000294466"/>
    </source>
</evidence>
<dbReference type="GO" id="GO:0006779">
    <property type="term" value="P:porphyrin-containing compound biosynthetic process"/>
    <property type="evidence" value="ECO:0007669"/>
    <property type="project" value="InterPro"/>
</dbReference>
<dbReference type="SFLD" id="SFLDF00562">
    <property type="entry name" value="HemN-like__clustered_with_heat"/>
    <property type="match status" value="1"/>
</dbReference>
<sequence length="383" mass="45007">MNKKNTHTLPSISLYIHIPWCIKKCPYCDFHSYPRSNKISEKKYIKHVLYDLKNDQKIISNRIIKSIFIGGGTPSLLKSTSILYLLSKIKKLLSVSKNTEISIEINPDIDKTKKILEYYQAGVNRFSIGIQTFNSFLLKKINRKYNNKKTMELINSTENLSNRNLNIDLMYGLPEQTVQNVLDDLYQTILIQPEHISWYQLNIEPNTKFYAQNISLPSLHTIKIMTIQGKELLHKYGYIQYEISSYSKKIKYQCQHNLNYWNFGDYIGIGCGAHGKITQLNQKIIRTIKTKNDTIYMIGNYLKKKYIVPKKDIPIEFFLNKFRLLKPIRYKEFEKKTYIKIIKIKEKITVAKKKGFLQENMNSWIVTSKGRNQLNSLLSIFLE</sequence>
<evidence type="ECO:0000313" key="12">
    <source>
        <dbReference type="EMBL" id="VFP77943.1"/>
    </source>
</evidence>
<evidence type="ECO:0000256" key="4">
    <source>
        <dbReference type="ARBA" id="ARBA00022617"/>
    </source>
</evidence>
<dbReference type="CDD" id="cd01335">
    <property type="entry name" value="Radical_SAM"/>
    <property type="match status" value="1"/>
</dbReference>
<comment type="function">
    <text evidence="10">Probably acts as a heme chaperone, transferring heme to an unknown acceptor. Binds one molecule of heme per monomer, possibly covalently. Binds 1 [4Fe-4S] cluster. The cluster is coordinated with 3 cysteines and an exchangeable S-adenosyl-L-methionine.</text>
</comment>
<dbReference type="Proteomes" id="UP000294466">
    <property type="component" value="Chromosome"/>
</dbReference>
<keyword evidence="7 10" id="KW-0408">Iron</keyword>
<keyword evidence="4 10" id="KW-0349">Heme</keyword>
<dbReference type="NCBIfam" id="TIGR00539">
    <property type="entry name" value="hemN_rel"/>
    <property type="match status" value="1"/>
</dbReference>
<comment type="subcellular location">
    <subcellularLocation>
        <location evidence="10">Cytoplasm</location>
    </subcellularLocation>
</comment>
<dbReference type="InterPro" id="IPR034505">
    <property type="entry name" value="Coproporphyrinogen-III_oxidase"/>
</dbReference>
<dbReference type="InterPro" id="IPR013785">
    <property type="entry name" value="Aldolase_TIM"/>
</dbReference>
<dbReference type="SMART" id="SM00729">
    <property type="entry name" value="Elp3"/>
    <property type="match status" value="1"/>
</dbReference>
<dbReference type="InterPro" id="IPR058240">
    <property type="entry name" value="rSAM_sf"/>
</dbReference>
<evidence type="ECO:0000256" key="3">
    <source>
        <dbReference type="ARBA" id="ARBA00017228"/>
    </source>
</evidence>
<dbReference type="PROSITE" id="PS51918">
    <property type="entry name" value="RADICAL_SAM"/>
    <property type="match status" value="1"/>
</dbReference>
<keyword evidence="6 10" id="KW-0479">Metal-binding</keyword>
<dbReference type="SFLD" id="SFLDS00029">
    <property type="entry name" value="Radical_SAM"/>
    <property type="match status" value="1"/>
</dbReference>
<dbReference type="RefSeq" id="WP_154060947.1">
    <property type="nucleotide sequence ID" value="NZ_LR217692.1"/>
</dbReference>
<evidence type="ECO:0000259" key="11">
    <source>
        <dbReference type="PROSITE" id="PS51918"/>
    </source>
</evidence>
<comment type="cofactor">
    <cofactor evidence="1">
        <name>[4Fe-4S] cluster</name>
        <dbReference type="ChEBI" id="CHEBI:49883"/>
    </cofactor>
</comment>
<gene>
    <name evidence="12" type="primary">yggW</name>
    <name evidence="12" type="ORF">BUCISPPS3390_372</name>
</gene>
<keyword evidence="9 10" id="KW-0143">Chaperone</keyword>
<dbReference type="GO" id="GO:0004109">
    <property type="term" value="F:coproporphyrinogen oxidase activity"/>
    <property type="evidence" value="ECO:0007669"/>
    <property type="project" value="InterPro"/>
</dbReference>
<name>A0A451CY54_9GAMM</name>
<keyword evidence="10" id="KW-0004">4Fe-4S</keyword>
<dbReference type="GO" id="GO:0005737">
    <property type="term" value="C:cytoplasm"/>
    <property type="evidence" value="ECO:0007669"/>
    <property type="project" value="UniProtKB-SubCell"/>
</dbReference>
<keyword evidence="10" id="KW-0963">Cytoplasm</keyword>